<dbReference type="AlphaFoldDB" id="A0A4S8R3J3"/>
<evidence type="ECO:0000313" key="2">
    <source>
        <dbReference type="EMBL" id="THV52020.1"/>
    </source>
</evidence>
<reference evidence="2 3" key="1">
    <citation type="submission" date="2017-12" db="EMBL/GenBank/DDBJ databases">
        <title>Comparative genomics of Botrytis spp.</title>
        <authorList>
            <person name="Valero-Jimenez C.A."/>
            <person name="Tapia P."/>
            <person name="Veloso J."/>
            <person name="Silva-Moreno E."/>
            <person name="Staats M."/>
            <person name="Valdes J.H."/>
            <person name="Van Kan J.A.L."/>
        </authorList>
    </citation>
    <scope>NUCLEOTIDE SEQUENCE [LARGE SCALE GENOMIC DNA]</scope>
    <source>
        <strain evidence="2 3">MUCL435</strain>
    </source>
</reference>
<dbReference type="Proteomes" id="UP000308671">
    <property type="component" value="Unassembled WGS sequence"/>
</dbReference>
<dbReference type="OrthoDB" id="3517075at2759"/>
<protein>
    <submittedName>
        <fullName evidence="2">Uncharacterized protein</fullName>
    </submittedName>
</protein>
<feature type="compositionally biased region" description="Basic and acidic residues" evidence="1">
    <location>
        <begin position="120"/>
        <end position="139"/>
    </location>
</feature>
<feature type="region of interest" description="Disordered" evidence="1">
    <location>
        <begin position="71"/>
        <end position="142"/>
    </location>
</feature>
<keyword evidence="3" id="KW-1185">Reference proteome</keyword>
<accession>A0A4S8R3J3</accession>
<gene>
    <name evidence="2" type="ORF">BGAL_0091g00050</name>
</gene>
<proteinExistence type="predicted"/>
<evidence type="ECO:0000256" key="1">
    <source>
        <dbReference type="SAM" id="MobiDB-lite"/>
    </source>
</evidence>
<dbReference type="EMBL" id="PQXL01000091">
    <property type="protein sequence ID" value="THV52020.1"/>
    <property type="molecule type" value="Genomic_DNA"/>
</dbReference>
<evidence type="ECO:0000313" key="3">
    <source>
        <dbReference type="Proteomes" id="UP000308671"/>
    </source>
</evidence>
<comment type="caution">
    <text evidence="2">The sequence shown here is derived from an EMBL/GenBank/DDBJ whole genome shotgun (WGS) entry which is preliminary data.</text>
</comment>
<organism evidence="2 3">
    <name type="scientific">Botrytis galanthina</name>
    <dbReference type="NCBI Taxonomy" id="278940"/>
    <lineage>
        <taxon>Eukaryota</taxon>
        <taxon>Fungi</taxon>
        <taxon>Dikarya</taxon>
        <taxon>Ascomycota</taxon>
        <taxon>Pezizomycotina</taxon>
        <taxon>Leotiomycetes</taxon>
        <taxon>Helotiales</taxon>
        <taxon>Sclerotiniaceae</taxon>
        <taxon>Botrytis</taxon>
    </lineage>
</organism>
<name>A0A4S8R3J3_9HELO</name>
<feature type="compositionally biased region" description="Polar residues" evidence="1">
    <location>
        <begin position="76"/>
        <end position="86"/>
    </location>
</feature>
<sequence>MNATPNSIFSGHCQISIFQYRCLHSGQENSARCRNHFDNQPCIPDVVYTEEVKDRDCAECVMSRDSGYASDEIYMNTPTNTATKSSGSDEKRGFKRSSLSNQKRSGIKRKSTSVGTGGDRLSRSKDIKSRQSRGDELRYRRAIVKSRSEGGYSTPMNTTTKISKKIPKRSRMGAKAQLKSKLEAEMTDEMELDMEMDGYGDKNDVADLSRKLNSLTCD</sequence>